<keyword evidence="5" id="KW-1185">Reference proteome</keyword>
<dbReference type="PANTHER" id="PTHR11772:SF2">
    <property type="entry name" value="ASPARAGINE SYNTHETASE [GLUTAMINE-HYDROLYZING]"/>
    <property type="match status" value="1"/>
</dbReference>
<dbReference type="InterPro" id="IPR050795">
    <property type="entry name" value="Asn_Synthetase"/>
</dbReference>
<gene>
    <name evidence="4" type="primary">asnB</name>
    <name evidence="4" type="ORF">AArcSl_0372</name>
</gene>
<evidence type="ECO:0000313" key="4">
    <source>
        <dbReference type="EMBL" id="AUX08025.1"/>
    </source>
</evidence>
<dbReference type="GO" id="GO:0005829">
    <property type="term" value="C:cytosol"/>
    <property type="evidence" value="ECO:0007669"/>
    <property type="project" value="TreeGrafter"/>
</dbReference>
<dbReference type="GO" id="GO:0004066">
    <property type="term" value="F:asparagine synthase (glutamine-hydrolyzing) activity"/>
    <property type="evidence" value="ECO:0007669"/>
    <property type="project" value="UniProtKB-EC"/>
</dbReference>
<feature type="domain" description="Asparagine synthetase" evidence="3">
    <location>
        <begin position="157"/>
        <end position="275"/>
    </location>
</feature>
<dbReference type="Pfam" id="PF00733">
    <property type="entry name" value="Asn_synthase"/>
    <property type="match status" value="2"/>
</dbReference>
<keyword evidence="2" id="KW-0067">ATP-binding</keyword>
<evidence type="ECO:0000313" key="5">
    <source>
        <dbReference type="Proteomes" id="UP000263012"/>
    </source>
</evidence>
<dbReference type="PANTHER" id="PTHR11772">
    <property type="entry name" value="ASPARAGINE SYNTHETASE"/>
    <property type="match status" value="1"/>
</dbReference>
<dbReference type="CDD" id="cd01991">
    <property type="entry name" value="Asn_synthase_B_C"/>
    <property type="match status" value="1"/>
</dbReference>
<dbReference type="KEGG" id="hdf:AArcSl_0372"/>
<evidence type="ECO:0000259" key="3">
    <source>
        <dbReference type="Pfam" id="PF00733"/>
    </source>
</evidence>
<dbReference type="SUPFAM" id="SSF52402">
    <property type="entry name" value="Adenine nucleotide alpha hydrolases-like"/>
    <property type="match status" value="1"/>
</dbReference>
<dbReference type="InterPro" id="IPR001962">
    <property type="entry name" value="Asn_synthase"/>
</dbReference>
<dbReference type="EC" id="6.3.5.4" evidence="4"/>
<dbReference type="InterPro" id="IPR014729">
    <property type="entry name" value="Rossmann-like_a/b/a_fold"/>
</dbReference>
<dbReference type="GO" id="GO:0006529">
    <property type="term" value="P:asparagine biosynthetic process"/>
    <property type="evidence" value="ECO:0007669"/>
    <property type="project" value="InterPro"/>
</dbReference>
<name>A0A343TG03_9EURY</name>
<keyword evidence="4" id="KW-0436">Ligase</keyword>
<feature type="domain" description="Asparagine synthetase" evidence="3">
    <location>
        <begin position="293"/>
        <end position="392"/>
    </location>
</feature>
<dbReference type="GO" id="GO:0005524">
    <property type="term" value="F:ATP binding"/>
    <property type="evidence" value="ECO:0007669"/>
    <property type="project" value="UniProtKB-KW"/>
</dbReference>
<dbReference type="Gene3D" id="3.40.50.620">
    <property type="entry name" value="HUPs"/>
    <property type="match status" value="1"/>
</dbReference>
<dbReference type="AlphaFoldDB" id="A0A343TG03"/>
<accession>A0A343TG03</accession>
<evidence type="ECO:0000256" key="1">
    <source>
        <dbReference type="ARBA" id="ARBA00022741"/>
    </source>
</evidence>
<sequence length="410" mass="43949">MTRTDVRGADPSTVRRAIEDREPLPGARRGYPPSLAGFSGGVDATLFRDVLGREPLFLERQPNWETSEADGPASRPETVDWAFEPAALEDPLLFPAGVTWSPDSDGEWSNRTQCWTLPTRSPDAAGAALERLQGTLAPALGIERDDGGPSGAAADSEDDIAVAFSGGIDSALVAAGYPEAPLYVVGFEGCHDVAAAREAADAMGRLGDLRVIELTHETLRSWVPRVVSATGRTNAMDVAIAIPLSIVAERAAADGYELLAVGQGADELFGGYAKVVDPADDHRVDAGTVRGAVRETIETLPDQLARDVPAIRAAGVDVVAPFLQDRVVDAALRLPGDLLVAGGTRKAALRRFAEETDDVPRSVWTAEKKALQYGTYVSRELDRLARQAGFKRRMDRHVDRYVESLVEDGR</sequence>
<dbReference type="RefSeq" id="WP_119814184.1">
    <property type="nucleotide sequence ID" value="NZ_CP025066.1"/>
</dbReference>
<protein>
    <submittedName>
        <fullName evidence="4">Asparagine synthase (Glutamine-hydrolysing)</fullName>
        <ecNumber evidence="4">6.3.5.4</ecNumber>
    </submittedName>
</protein>
<dbReference type="EMBL" id="CP025066">
    <property type="protein sequence ID" value="AUX08025.1"/>
    <property type="molecule type" value="Genomic_DNA"/>
</dbReference>
<reference evidence="5" key="1">
    <citation type="submission" date="2017-11" db="EMBL/GenBank/DDBJ databases">
        <title>Phenotypic and genomic properties of facultatively anaerobic sulfur-reducing natronoarchaea from hypersaline soda lakes.</title>
        <authorList>
            <person name="Sorokin D.Y."/>
            <person name="Kublanov I.V."/>
            <person name="Roman P."/>
            <person name="Sinninghe Damste J.S."/>
            <person name="Golyshin P.N."/>
            <person name="Rojo D."/>
            <person name="Ciordia S."/>
            <person name="Mena M.D.C."/>
            <person name="Ferrer M."/>
            <person name="Messina E."/>
            <person name="Smedile F."/>
            <person name="La Spada G."/>
            <person name="La Cono V."/>
            <person name="Yakimov M.M."/>
        </authorList>
    </citation>
    <scope>NUCLEOTIDE SEQUENCE [LARGE SCALE GENOMIC DNA]</scope>
    <source>
        <strain evidence="5">AArc-Sl</strain>
    </source>
</reference>
<dbReference type="GeneID" id="37876707"/>
<keyword evidence="1" id="KW-0547">Nucleotide-binding</keyword>
<dbReference type="Proteomes" id="UP000263012">
    <property type="component" value="Chromosome"/>
</dbReference>
<dbReference type="OrthoDB" id="8692at2157"/>
<organism evidence="4 5">
    <name type="scientific">Halalkaliarchaeum desulfuricum</name>
    <dbReference type="NCBI Taxonomy" id="2055893"/>
    <lineage>
        <taxon>Archaea</taxon>
        <taxon>Methanobacteriati</taxon>
        <taxon>Methanobacteriota</taxon>
        <taxon>Stenosarchaea group</taxon>
        <taxon>Halobacteria</taxon>
        <taxon>Halobacteriales</taxon>
        <taxon>Haloferacaceae</taxon>
        <taxon>Halalkaliarchaeum</taxon>
    </lineage>
</organism>
<evidence type="ECO:0000256" key="2">
    <source>
        <dbReference type="ARBA" id="ARBA00022840"/>
    </source>
</evidence>
<proteinExistence type="predicted"/>